<name>A0A067JWM0_JATCU</name>
<evidence type="ECO:0000256" key="15">
    <source>
        <dbReference type="RuleBase" id="RU004279"/>
    </source>
</evidence>
<evidence type="ECO:0000256" key="8">
    <source>
        <dbReference type="ARBA" id="ARBA00022737"/>
    </source>
</evidence>
<dbReference type="InterPro" id="IPR045867">
    <property type="entry name" value="DNA-dir_RpoC_beta_prime"/>
</dbReference>
<evidence type="ECO:0000256" key="16">
    <source>
        <dbReference type="SAM" id="Coils"/>
    </source>
</evidence>
<dbReference type="STRING" id="180498.A0A067JWM0"/>
<evidence type="ECO:0000256" key="11">
    <source>
        <dbReference type="ARBA" id="ARBA00023125"/>
    </source>
</evidence>
<evidence type="ECO:0000256" key="3">
    <source>
        <dbReference type="ARBA" id="ARBA00022478"/>
    </source>
</evidence>
<feature type="domain" description="RNA polymerase N-terminal" evidence="18">
    <location>
        <begin position="230"/>
        <end position="454"/>
    </location>
</feature>
<dbReference type="InterPro" id="IPR007081">
    <property type="entry name" value="RNA_pol_Rpb1_5"/>
</dbReference>
<keyword evidence="4" id="KW-0597">Phosphoprotein</keyword>
<evidence type="ECO:0000256" key="10">
    <source>
        <dbReference type="ARBA" id="ARBA00022842"/>
    </source>
</evidence>
<evidence type="ECO:0000259" key="18">
    <source>
        <dbReference type="SMART" id="SM00663"/>
    </source>
</evidence>
<keyword evidence="12 15" id="KW-0804">Transcription</keyword>
<proteinExistence type="inferred from homology"/>
<dbReference type="GO" id="GO:0003677">
    <property type="term" value="F:DNA binding"/>
    <property type="evidence" value="ECO:0007669"/>
    <property type="project" value="UniProtKB-KW"/>
</dbReference>
<evidence type="ECO:0000313" key="20">
    <source>
        <dbReference type="Proteomes" id="UP000027138"/>
    </source>
</evidence>
<dbReference type="Pfam" id="PF04990">
    <property type="entry name" value="RNA_pol_Rpb1_7"/>
    <property type="match status" value="1"/>
</dbReference>
<dbReference type="FunFam" id="3.30.1360.140:FF:000001">
    <property type="entry name" value="DNA-directed RNA polymerase subunit"/>
    <property type="match status" value="1"/>
</dbReference>
<feature type="coiled-coil region" evidence="16">
    <location>
        <begin position="600"/>
        <end position="627"/>
    </location>
</feature>
<dbReference type="InterPro" id="IPR038593">
    <property type="entry name" value="RNA_pol_Rpb1_7_sf"/>
</dbReference>
<dbReference type="OrthoDB" id="270392at2759"/>
<gene>
    <name evidence="19" type="ORF">JCGZ_25337</name>
</gene>
<dbReference type="Gene3D" id="1.10.274.100">
    <property type="entry name" value="RNA polymerase Rpb1, domain 3"/>
    <property type="match status" value="1"/>
</dbReference>
<dbReference type="Pfam" id="PF04983">
    <property type="entry name" value="RNA_pol_Rpb1_3"/>
    <property type="match status" value="1"/>
</dbReference>
<dbReference type="PANTHER" id="PTHR19376">
    <property type="entry name" value="DNA-DIRECTED RNA POLYMERASE"/>
    <property type="match status" value="1"/>
</dbReference>
<dbReference type="Gene3D" id="3.30.1360.140">
    <property type="match status" value="1"/>
</dbReference>
<dbReference type="FunFam" id="1.10.274.100:FF:000001">
    <property type="entry name" value="DNA-directed RNA polymerase subunit"/>
    <property type="match status" value="1"/>
</dbReference>
<comment type="similarity">
    <text evidence="2 15">Belongs to the RNA polymerase beta' chain family.</text>
</comment>
<feature type="region of interest" description="Disordered" evidence="17">
    <location>
        <begin position="138"/>
        <end position="163"/>
    </location>
</feature>
<dbReference type="CDD" id="cd02733">
    <property type="entry name" value="RNAP_II_RPB1_N"/>
    <property type="match status" value="1"/>
</dbReference>
<dbReference type="SMART" id="SM00663">
    <property type="entry name" value="RPOLA_N"/>
    <property type="match status" value="1"/>
</dbReference>
<keyword evidence="13" id="KW-0539">Nucleus</keyword>
<evidence type="ECO:0000256" key="7">
    <source>
        <dbReference type="ARBA" id="ARBA00022723"/>
    </source>
</evidence>
<keyword evidence="9" id="KW-0862">Zinc</keyword>
<dbReference type="InterPro" id="IPR007075">
    <property type="entry name" value="RNA_pol_Rpb1_6"/>
</dbReference>
<keyword evidence="8" id="KW-0677">Repeat</keyword>
<dbReference type="SUPFAM" id="SSF64484">
    <property type="entry name" value="beta and beta-prime subunits of DNA dependent RNA-polymerase"/>
    <property type="match status" value="1"/>
</dbReference>
<keyword evidence="20" id="KW-1185">Reference proteome</keyword>
<evidence type="ECO:0000256" key="5">
    <source>
        <dbReference type="ARBA" id="ARBA00022679"/>
    </source>
</evidence>
<dbReference type="Gene3D" id="3.30.1490.180">
    <property type="entry name" value="RNA polymerase ii"/>
    <property type="match status" value="1"/>
</dbReference>
<reference evidence="19 20" key="1">
    <citation type="journal article" date="2014" name="PLoS ONE">
        <title>Global Analysis of Gene Expression Profiles in Physic Nut (Jatropha curcas L.) Seedlings Exposed to Salt Stress.</title>
        <authorList>
            <person name="Zhang L."/>
            <person name="Zhang C."/>
            <person name="Wu P."/>
            <person name="Chen Y."/>
            <person name="Li M."/>
            <person name="Jiang H."/>
            <person name="Wu G."/>
        </authorList>
    </citation>
    <scope>NUCLEOTIDE SEQUENCE [LARGE SCALE GENOMIC DNA]</scope>
    <source>
        <strain evidence="20">cv. GZQX0401</strain>
        <tissue evidence="19">Young leaves</tissue>
    </source>
</reference>
<dbReference type="Proteomes" id="UP000027138">
    <property type="component" value="Unassembled WGS sequence"/>
</dbReference>
<evidence type="ECO:0000256" key="14">
    <source>
        <dbReference type="ARBA" id="ARBA00048552"/>
    </source>
</evidence>
<evidence type="ECO:0000256" key="13">
    <source>
        <dbReference type="ARBA" id="ARBA00023242"/>
    </source>
</evidence>
<keyword evidence="5 15" id="KW-0808">Transferase</keyword>
<dbReference type="InterPro" id="IPR006592">
    <property type="entry name" value="RNA_pol_N"/>
</dbReference>
<evidence type="ECO:0000256" key="1">
    <source>
        <dbReference type="ARBA" id="ARBA00004123"/>
    </source>
</evidence>
<evidence type="ECO:0000256" key="2">
    <source>
        <dbReference type="ARBA" id="ARBA00006460"/>
    </source>
</evidence>
<evidence type="ECO:0000256" key="17">
    <source>
        <dbReference type="SAM" id="MobiDB-lite"/>
    </source>
</evidence>
<keyword evidence="10" id="KW-0460">Magnesium</keyword>
<keyword evidence="7" id="KW-0479">Metal-binding</keyword>
<keyword evidence="3 15" id="KW-0240">DNA-directed RNA polymerase</keyword>
<dbReference type="FunFam" id="3.30.1490.180:FF:000001">
    <property type="entry name" value="DNA-directed RNA polymerase subunit"/>
    <property type="match status" value="1"/>
</dbReference>
<evidence type="ECO:0000256" key="9">
    <source>
        <dbReference type="ARBA" id="ARBA00022833"/>
    </source>
</evidence>
<comment type="subcellular location">
    <subcellularLocation>
        <location evidence="1">Nucleus</location>
    </subcellularLocation>
</comment>
<evidence type="ECO:0000313" key="19">
    <source>
        <dbReference type="EMBL" id="KDP23949.1"/>
    </source>
</evidence>
<evidence type="ECO:0000256" key="12">
    <source>
        <dbReference type="ARBA" id="ARBA00023163"/>
    </source>
</evidence>
<dbReference type="InterPro" id="IPR007073">
    <property type="entry name" value="RNA_pol_Rpb1_7"/>
</dbReference>
<dbReference type="Pfam" id="PF04998">
    <property type="entry name" value="RNA_pol_Rpb1_5"/>
    <property type="match status" value="1"/>
</dbReference>
<dbReference type="InterPro" id="IPR000722">
    <property type="entry name" value="RNA_pol_asu"/>
</dbReference>
<dbReference type="Gene3D" id="4.10.860.120">
    <property type="entry name" value="RNA polymerase II, clamp domain"/>
    <property type="match status" value="2"/>
</dbReference>
<dbReference type="GO" id="GO:0003899">
    <property type="term" value="F:DNA-directed RNA polymerase activity"/>
    <property type="evidence" value="ECO:0007669"/>
    <property type="project" value="UniProtKB-EC"/>
</dbReference>
<dbReference type="InterPro" id="IPR007080">
    <property type="entry name" value="RNA_pol_Rpb1_1"/>
</dbReference>
<dbReference type="CDD" id="cd02584">
    <property type="entry name" value="RNAP_II_Rpb1_C"/>
    <property type="match status" value="1"/>
</dbReference>
<dbReference type="GO" id="GO:0046872">
    <property type="term" value="F:metal ion binding"/>
    <property type="evidence" value="ECO:0007669"/>
    <property type="project" value="UniProtKB-KW"/>
</dbReference>
<dbReference type="Pfam" id="PF04997">
    <property type="entry name" value="RNA_pol_Rpb1_1"/>
    <property type="match status" value="1"/>
</dbReference>
<dbReference type="Pfam" id="PF05000">
    <property type="entry name" value="RNA_pol_Rpb1_4"/>
    <property type="match status" value="1"/>
</dbReference>
<dbReference type="PANTHER" id="PTHR19376:SF37">
    <property type="entry name" value="DNA-DIRECTED RNA POLYMERASE II SUBUNIT RPB1"/>
    <property type="match status" value="1"/>
</dbReference>
<comment type="catalytic activity">
    <reaction evidence="14 15">
        <text>RNA(n) + a ribonucleoside 5'-triphosphate = RNA(n+1) + diphosphate</text>
        <dbReference type="Rhea" id="RHEA:21248"/>
        <dbReference type="Rhea" id="RHEA-COMP:14527"/>
        <dbReference type="Rhea" id="RHEA-COMP:17342"/>
        <dbReference type="ChEBI" id="CHEBI:33019"/>
        <dbReference type="ChEBI" id="CHEBI:61557"/>
        <dbReference type="ChEBI" id="CHEBI:140395"/>
        <dbReference type="EC" id="2.7.7.6"/>
    </reaction>
</comment>
<sequence length="1462" mass="164705">MDTRFPYSPAEVAIVRMVQFGILSPDEIRQMSVVQVEYSETTERGKPKPGGLSDPRLGTIDRKMKCETCNANMAECPGHFGHLELAKPMFHIGFMKTVLSIMRCEDHKFKQALKIRNPKNRLKKILDACKNKTKCEGGDDIDVQGQDTEEPVKKSRGGCGAQQPKLSIEGMKMIAEYKSQRKKNDDQEQLPEPVERKQTLTAERVLSVLKRISDEDCQLLGFNPKYARPDWMILQVLPIPPPPDDLTHQLAMIIRHNENLKKQERGGAPAHIISEFAQLLQFHIATYFDNELPGQPRATQRSGRPIKSICSRLKAKEGRIRGNLMGKRVDFSARTVITPDPNINIDQLGVPWSIALNLTYPETVTPYNIERLKELVEYGPHPPPGKTGAKYIIRDDGQRLDLRYLKKSSDHHLELARAEVLELMMVPKCIVSPQSNRPVMGIVQDTLLGCRKITKRDTFIEKDVFMNILMWWEDFDGKVPAPAILKPRPLWTGKQVFNLIIPKQINLIRTAAWHTDTDRGIITPGDTLVRIEKGELLSGTLCKKTLGTSTGSLIHVIWEEVGPDAARKFLGHTQWLVNYWLLQNGFTIGIGDTIADAATMEKINETISKAKNDVKELIRKAQNKELEPEPGRTMMESFENKVNQTLNTARDDAGSSAQKSLSESNNLKAMVTAGSKGSFINISQMTACVGQQNVEGKRIPYGFIDRTLPHFTKDDYGPESRGFVENSYLRGLTPQEFFFHGMGGREGLIDTAVKTSETGYIQRRLVKAMEDIMVKYDGTVRNSLGDVIQFLYGEDGMDAVWIESQKLDSLKMKKSEFDRVFRYELDDENWNPSYMMPDHIEDLKNIRELRDVFDAEFQKLEADRCQLGTEIATTGDNSWPLPVNLMRLIWNAQKTFKVDTRRPSDIHPMEAVEAVDKLQERLKVVPGDDPLSIEAQKNATLFFGILLRSTLASKRVLEEYRLTREAFDWVIGEIESRFLQSLVAPGEMIGCVAAQSIGEPATQMTLNTFHYAGVSAKNVTLGVPRLREIINVAKKIKTPSLSVYLTPECNGTKEKAKTVQCALEYTTLRSVTQATEVWYDPDPMSTIIEEDAEFVKSYYEMPDEEVAPEKISPWLLRIELNREMMVDKKLNMADIAEKINLEFDDDLTCIFNDDNAEKLILRIRIMNDEAPKGDLNDESAEDDVFLKKIESNMLTEMALRGIPDINKVFIKHGKVSKFDENDGFKTVEEWMLDTEGVNLLAVMCNENVDARRTTSNHLIEVIEVLGIEAVRRSLLDELRVVISFDGSYVNYRHLAILCDTMTYRGHLMAITRHGINRNDTGPLMRCSFEETVDILLDAAVYAESDYLRGVTEKIMLGQLAPIGTGSCSLYLNDEMLKNAIELQLPSYMDGLDFGMTPARSPVSGTPYHEGMMSPSYLLSPNLRLSPITDAQFSPYVGGIAFSPASSPGYSPSSPGYSPSSPG</sequence>
<dbReference type="Gene3D" id="1.10.150.390">
    <property type="match status" value="1"/>
</dbReference>
<dbReference type="Gene3D" id="6.20.50.80">
    <property type="match status" value="1"/>
</dbReference>
<evidence type="ECO:0000256" key="6">
    <source>
        <dbReference type="ARBA" id="ARBA00022695"/>
    </source>
</evidence>
<dbReference type="InterPro" id="IPR007066">
    <property type="entry name" value="RNA_pol_Rpb1_3"/>
</dbReference>
<dbReference type="Gene3D" id="2.40.40.20">
    <property type="match status" value="1"/>
</dbReference>
<dbReference type="Pfam" id="PF00623">
    <property type="entry name" value="RNA_pol_Rpb1_2"/>
    <property type="match status" value="1"/>
</dbReference>
<dbReference type="FunFam" id="4.10.860.120:FF:000003">
    <property type="entry name" value="DNA-directed RNA polymerase subunit"/>
    <property type="match status" value="1"/>
</dbReference>
<dbReference type="EMBL" id="KK915158">
    <property type="protein sequence ID" value="KDP23949.1"/>
    <property type="molecule type" value="Genomic_DNA"/>
</dbReference>
<dbReference type="Gene3D" id="1.10.132.30">
    <property type="match status" value="1"/>
</dbReference>
<dbReference type="InterPro" id="IPR042102">
    <property type="entry name" value="RNA_pol_Rpb1_3_sf"/>
</dbReference>
<dbReference type="GO" id="GO:0006351">
    <property type="term" value="P:DNA-templated transcription"/>
    <property type="evidence" value="ECO:0007669"/>
    <property type="project" value="InterPro"/>
</dbReference>
<dbReference type="Gene3D" id="6.10.250.2940">
    <property type="match status" value="1"/>
</dbReference>
<comment type="function">
    <text evidence="15">DNA-dependent RNA polymerase catalyzes the transcription of DNA into RNA using the four ribonucleoside triphosphates as substrates.</text>
</comment>
<keyword evidence="16" id="KW-0175">Coiled coil</keyword>
<accession>A0A067JWM0</accession>
<dbReference type="EC" id="2.7.7.6" evidence="15"/>
<protein>
    <recommendedName>
        <fullName evidence="15">DNA-directed RNA polymerase subunit</fullName>
        <ecNumber evidence="15">2.7.7.6</ecNumber>
    </recommendedName>
</protein>
<dbReference type="GO" id="GO:0005665">
    <property type="term" value="C:RNA polymerase II, core complex"/>
    <property type="evidence" value="ECO:0007669"/>
    <property type="project" value="TreeGrafter"/>
</dbReference>
<dbReference type="InterPro" id="IPR007083">
    <property type="entry name" value="RNA_pol_Rpb1_4"/>
</dbReference>
<keyword evidence="11" id="KW-0238">DNA-binding</keyword>
<evidence type="ECO:0000256" key="4">
    <source>
        <dbReference type="ARBA" id="ARBA00022553"/>
    </source>
</evidence>
<organism evidence="19 20">
    <name type="scientific">Jatropha curcas</name>
    <name type="common">Barbados nut</name>
    <dbReference type="NCBI Taxonomy" id="180498"/>
    <lineage>
        <taxon>Eukaryota</taxon>
        <taxon>Viridiplantae</taxon>
        <taxon>Streptophyta</taxon>
        <taxon>Embryophyta</taxon>
        <taxon>Tracheophyta</taxon>
        <taxon>Spermatophyta</taxon>
        <taxon>Magnoliopsida</taxon>
        <taxon>eudicotyledons</taxon>
        <taxon>Gunneridae</taxon>
        <taxon>Pentapetalae</taxon>
        <taxon>rosids</taxon>
        <taxon>fabids</taxon>
        <taxon>Malpighiales</taxon>
        <taxon>Euphorbiaceae</taxon>
        <taxon>Crotonoideae</taxon>
        <taxon>Jatropheae</taxon>
        <taxon>Jatropha</taxon>
    </lineage>
</organism>
<keyword evidence="6 15" id="KW-0548">Nucleotidyltransferase</keyword>
<dbReference type="Pfam" id="PF04992">
    <property type="entry name" value="RNA_pol_Rpb1_6"/>
    <property type="match status" value="1"/>
</dbReference>
<dbReference type="InterPro" id="IPR038120">
    <property type="entry name" value="Rpb1_funnel_sf"/>
</dbReference>
<dbReference type="FunFam" id="1.10.150.390:FF:000001">
    <property type="entry name" value="DNA-directed RNA polymerase subunit"/>
    <property type="match status" value="1"/>
</dbReference>
<dbReference type="FunFam" id="1.10.132.30:FF:000001">
    <property type="entry name" value="DNA-directed RNA polymerase subunit"/>
    <property type="match status" value="1"/>
</dbReference>
<dbReference type="InterPro" id="IPR044893">
    <property type="entry name" value="RNA_pol_Rpb1_clamp_domain"/>
</dbReference>